<evidence type="ECO:0000259" key="16">
    <source>
        <dbReference type="PROSITE" id="PS50026"/>
    </source>
</evidence>
<evidence type="ECO:0000256" key="10">
    <source>
        <dbReference type="PROSITE-ProRule" id="PRU00076"/>
    </source>
</evidence>
<dbReference type="Gene3D" id="2.60.120.1000">
    <property type="match status" value="1"/>
</dbReference>
<dbReference type="Gene3D" id="2.60.120.260">
    <property type="entry name" value="Galactose-binding domain-like"/>
    <property type="match status" value="1"/>
</dbReference>
<dbReference type="Pfam" id="PF00008">
    <property type="entry name" value="EGF"/>
    <property type="match status" value="1"/>
</dbReference>
<comment type="similarity">
    <text evidence="2">Belongs to the neurexin family.</text>
</comment>
<sequence>MKKKSIFSPPAGAGGWSPLTSDRYQWLEVDLGERTKITAVATQGRYGSSDWLTSYLLMFSDTGHNWKQYRQEDSIGSFPGNSNADSVVQYKLQQPAVARFLRLIPLDWNPSGRIGLRLETYGCPYTSDVVSLDGSSSSSLVYRLSPGTRRTPRDVVSLKFKTVRNSGSLLHAEGDGGLSLSLELERGKLQLLLRRGSSSEPRRLASLGSLLDDQHWHHLAVERRSSHLNLTVDKHTERVQIPLSVGAVQNPDSQKQVVSKGNFRGCLENLLYNSLNLIQLVKHKDHQVKVKGNVTFSCVEPVSVAVTFPGPQSFLQLPGASASSSSGGVSVGFQFRTWNKAGLLLTFGLPQEGGVVWLYLNECVLTGVRFPGSALNDGQWHSVELNSRRGRLMKSSLTHIPPLFCSGCPAEDDGQECRNPFNVFQGCMRLLTLDNQDVDLIMVQQKELGTFSNLQIDMCGIIDRCSPSRCEHGGRCSQSWIAFHCNCSDSGYSGATCHSSVYEQSCEAYKHNGNTSGHFYIDVDGSGPIRPQLVYCNMTGDTHSLILATRLRPSSLGNQHSVHFDYATEEEQLSVAISQSEHCEQELSYQCRRSRLLNTPEGSPFSWWLGGPGAGRVQTYWGGAQPGSQQCACGLQGDCVDPQHYCNCDADRMEWTEDSGLLTHKESLPVRSLVLGDIQRPGSEAAYRVGPLRCHGDKNFWNAAFFDKETSYLHFPTFHGELSADISFLFKTTASSGVFLENLGIKDFIRIELSSSTQVVFSFDVGNGPLEVRVESSVPLDDNRWHRVRAERNVKEASLRLDDLPAATQEAPADGHFHLQLNSQLFIGGTASRQKGFRGCIRSLQLNGVTLDLEERARITPGVRPGCPGHCSSYGSFCQNRGRCVERVNGFHCDCGLSAYTGVFCNTEVSASFKSGTSVSYTFKEPYELSRNSSALPSSIYSDTTLRGENVSLSFRTSQSPAVLFYCQLVLQRAPRPAHQQARQRMKNCIHLLTVHECLPAASDDLDPDLARLGSLGFTGCLSVVSFNSISPLKAALLHPDTSPVIITGPLARSNCGSSASANPYAAENTHHLSDRSGSVGSGQPLVNAIRTDSALIGGLIAVVIFVVVTGLAITARFLYRRKETYRNQEVKGVNQDDSPDFPFNNQADPQNASSENPKEYFI</sequence>
<dbReference type="FunFam" id="2.60.120.260:FF:000016">
    <property type="entry name" value="Contactin-associated protein-like 4 isoform 1"/>
    <property type="match status" value="1"/>
</dbReference>
<dbReference type="PANTHER" id="PTHR15036:SF40">
    <property type="entry name" value="CONTACTIN-ASSOCIATED PROTEIN-LIKE 4"/>
    <property type="match status" value="1"/>
</dbReference>
<feature type="compositionally biased region" description="Polar residues" evidence="12">
    <location>
        <begin position="1144"/>
        <end position="1156"/>
    </location>
</feature>
<dbReference type="SUPFAM" id="SSF49899">
    <property type="entry name" value="Concanavalin A-like lectins/glucanases"/>
    <property type="match status" value="4"/>
</dbReference>
<dbReference type="InterPro" id="IPR013320">
    <property type="entry name" value="ConA-like_dom_sf"/>
</dbReference>
<dbReference type="PROSITE" id="PS51406">
    <property type="entry name" value="FIBRINOGEN_C_2"/>
    <property type="match status" value="1"/>
</dbReference>
<reference evidence="18" key="1">
    <citation type="submission" date="2021-04" db="EMBL/GenBank/DDBJ databases">
        <authorList>
            <consortium name="Wellcome Sanger Institute Data Sharing"/>
        </authorList>
    </citation>
    <scope>NUCLEOTIDE SEQUENCE [LARGE SCALE GENOMIC DNA]</scope>
</reference>
<dbReference type="SMART" id="SM00231">
    <property type="entry name" value="FA58C"/>
    <property type="match status" value="1"/>
</dbReference>
<reference evidence="18" key="2">
    <citation type="submission" date="2025-08" db="UniProtKB">
        <authorList>
            <consortium name="Ensembl"/>
        </authorList>
    </citation>
    <scope>IDENTIFICATION</scope>
</reference>
<evidence type="ECO:0000313" key="18">
    <source>
        <dbReference type="Ensembl" id="ENSSAUP00010031923.1"/>
    </source>
</evidence>
<comment type="subcellular location">
    <subcellularLocation>
        <location evidence="1">Membrane</location>
        <topology evidence="1">Single-pass type I membrane protein</topology>
    </subcellularLocation>
</comment>
<feature type="domain" description="EGF-like" evidence="16">
    <location>
        <begin position="868"/>
        <end position="906"/>
    </location>
</feature>
<evidence type="ECO:0000256" key="9">
    <source>
        <dbReference type="ARBA" id="ARBA00023157"/>
    </source>
</evidence>
<keyword evidence="6" id="KW-0677">Repeat</keyword>
<dbReference type="AlphaFoldDB" id="A0A671VYE5"/>
<dbReference type="InterPro" id="IPR050372">
    <property type="entry name" value="Neurexin-related_CASP"/>
</dbReference>
<evidence type="ECO:0000256" key="8">
    <source>
        <dbReference type="ARBA" id="ARBA00023136"/>
    </source>
</evidence>
<dbReference type="PROSITE" id="PS50025">
    <property type="entry name" value="LAM_G_DOMAIN"/>
    <property type="match status" value="3"/>
</dbReference>
<dbReference type="SUPFAM" id="SSF56496">
    <property type="entry name" value="Fibrinogen C-terminal domain-like"/>
    <property type="match status" value="1"/>
</dbReference>
<keyword evidence="3 10" id="KW-0245">EGF-like domain</keyword>
<keyword evidence="9 11" id="KW-1015">Disulfide bond</keyword>
<evidence type="ECO:0000256" key="12">
    <source>
        <dbReference type="SAM" id="MobiDB-lite"/>
    </source>
</evidence>
<dbReference type="Pfam" id="PF02210">
    <property type="entry name" value="Laminin_G_2"/>
    <property type="match status" value="2"/>
</dbReference>
<evidence type="ECO:0000256" key="11">
    <source>
        <dbReference type="PROSITE-ProRule" id="PRU00122"/>
    </source>
</evidence>
<dbReference type="PROSITE" id="PS01285">
    <property type="entry name" value="FA58C_1"/>
    <property type="match status" value="1"/>
</dbReference>
<evidence type="ECO:0000256" key="2">
    <source>
        <dbReference type="ARBA" id="ARBA00010241"/>
    </source>
</evidence>
<feature type="disulfide bond" evidence="11">
    <location>
        <begin position="840"/>
        <end position="867"/>
    </location>
</feature>
<evidence type="ECO:0000256" key="6">
    <source>
        <dbReference type="ARBA" id="ARBA00022737"/>
    </source>
</evidence>
<dbReference type="PANTHER" id="PTHR15036">
    <property type="entry name" value="PIKACHURIN-LIKE PROTEIN"/>
    <property type="match status" value="1"/>
</dbReference>
<dbReference type="InterPro" id="IPR000421">
    <property type="entry name" value="FA58C"/>
</dbReference>
<dbReference type="Gene3D" id="2.10.25.10">
    <property type="entry name" value="Laminin"/>
    <property type="match status" value="1"/>
</dbReference>
<dbReference type="GeneTree" id="ENSGT00940000160228"/>
<dbReference type="SMART" id="SM00282">
    <property type="entry name" value="LamG"/>
    <property type="match status" value="3"/>
</dbReference>
<dbReference type="CDD" id="cd00110">
    <property type="entry name" value="LamG"/>
    <property type="match status" value="3"/>
</dbReference>
<feature type="domain" description="Laminin G" evidence="15">
    <location>
        <begin position="129"/>
        <end position="298"/>
    </location>
</feature>
<dbReference type="GO" id="GO:0016020">
    <property type="term" value="C:membrane"/>
    <property type="evidence" value="ECO:0007669"/>
    <property type="project" value="UniProtKB-SubCell"/>
</dbReference>
<dbReference type="SUPFAM" id="SSF49785">
    <property type="entry name" value="Galactose-binding domain-like"/>
    <property type="match status" value="1"/>
</dbReference>
<dbReference type="InterPro" id="IPR001791">
    <property type="entry name" value="Laminin_G"/>
</dbReference>
<evidence type="ECO:0000256" key="13">
    <source>
        <dbReference type="SAM" id="Phobius"/>
    </source>
</evidence>
<dbReference type="InterPro" id="IPR008979">
    <property type="entry name" value="Galactose-bd-like_sf"/>
</dbReference>
<dbReference type="SMART" id="SM00181">
    <property type="entry name" value="EGF"/>
    <property type="match status" value="2"/>
</dbReference>
<reference evidence="18" key="3">
    <citation type="submission" date="2025-09" db="UniProtKB">
        <authorList>
            <consortium name="Ensembl"/>
        </authorList>
    </citation>
    <scope>IDENTIFICATION</scope>
</reference>
<feature type="domain" description="EGF-like" evidence="16">
    <location>
        <begin position="461"/>
        <end position="498"/>
    </location>
</feature>
<keyword evidence="7 13" id="KW-1133">Transmembrane helix</keyword>
<keyword evidence="5" id="KW-0732">Signal</keyword>
<dbReference type="InterPro" id="IPR000742">
    <property type="entry name" value="EGF"/>
</dbReference>
<feature type="domain" description="Fibrinogen C-terminal" evidence="17">
    <location>
        <begin position="497"/>
        <end position="542"/>
    </location>
</feature>
<evidence type="ECO:0000256" key="1">
    <source>
        <dbReference type="ARBA" id="ARBA00004479"/>
    </source>
</evidence>
<evidence type="ECO:0000256" key="7">
    <source>
        <dbReference type="ARBA" id="ARBA00022989"/>
    </source>
</evidence>
<dbReference type="CDD" id="cd00054">
    <property type="entry name" value="EGF_CA"/>
    <property type="match status" value="2"/>
</dbReference>
<evidence type="ECO:0000256" key="3">
    <source>
        <dbReference type="ARBA" id="ARBA00022536"/>
    </source>
</evidence>
<organism evidence="18 19">
    <name type="scientific">Sparus aurata</name>
    <name type="common">Gilthead sea bream</name>
    <dbReference type="NCBI Taxonomy" id="8175"/>
    <lineage>
        <taxon>Eukaryota</taxon>
        <taxon>Metazoa</taxon>
        <taxon>Chordata</taxon>
        <taxon>Craniata</taxon>
        <taxon>Vertebrata</taxon>
        <taxon>Euteleostomi</taxon>
        <taxon>Actinopterygii</taxon>
        <taxon>Neopterygii</taxon>
        <taxon>Teleostei</taxon>
        <taxon>Neoteleostei</taxon>
        <taxon>Acanthomorphata</taxon>
        <taxon>Eupercaria</taxon>
        <taxon>Spariformes</taxon>
        <taxon>Sparidae</taxon>
        <taxon>Sparus</taxon>
    </lineage>
</organism>
<evidence type="ECO:0000259" key="15">
    <source>
        <dbReference type="PROSITE" id="PS50025"/>
    </source>
</evidence>
<comment type="caution">
    <text evidence="10">Lacks conserved residue(s) required for the propagation of feature annotation.</text>
</comment>
<name>A0A671VYE5_SPAAU</name>
<evidence type="ECO:0000259" key="17">
    <source>
        <dbReference type="PROSITE" id="PS51406"/>
    </source>
</evidence>
<keyword evidence="8 13" id="KW-0472">Membrane</keyword>
<feature type="domain" description="F5/8 type C" evidence="14">
    <location>
        <begin position="1"/>
        <end position="123"/>
    </location>
</feature>
<feature type="domain" description="Laminin G" evidence="15">
    <location>
        <begin position="702"/>
        <end position="867"/>
    </location>
</feature>
<dbReference type="Pfam" id="PF00754">
    <property type="entry name" value="F5_F8_type_C"/>
    <property type="match status" value="1"/>
</dbReference>
<dbReference type="PROSITE" id="PS50026">
    <property type="entry name" value="EGF_3"/>
    <property type="match status" value="2"/>
</dbReference>
<feature type="domain" description="Laminin G" evidence="15">
    <location>
        <begin position="304"/>
        <end position="459"/>
    </location>
</feature>
<keyword evidence="4 13" id="KW-0812">Transmembrane</keyword>
<protein>
    <submittedName>
        <fullName evidence="18">Contactin associated protein like 3</fullName>
    </submittedName>
</protein>
<dbReference type="SUPFAM" id="SSF57196">
    <property type="entry name" value="EGF/Laminin"/>
    <property type="match status" value="1"/>
</dbReference>
<evidence type="ECO:0000256" key="4">
    <source>
        <dbReference type="ARBA" id="ARBA00022692"/>
    </source>
</evidence>
<dbReference type="InterPro" id="IPR036056">
    <property type="entry name" value="Fibrinogen-like_C"/>
</dbReference>
<dbReference type="InterPro" id="IPR002181">
    <property type="entry name" value="Fibrinogen_a/b/g_C_dom"/>
</dbReference>
<gene>
    <name evidence="18" type="primary">LOC115572765</name>
</gene>
<proteinExistence type="inferred from homology"/>
<keyword evidence="19" id="KW-1185">Reference proteome</keyword>
<feature type="region of interest" description="Disordered" evidence="12">
    <location>
        <begin position="1131"/>
        <end position="1163"/>
    </location>
</feature>
<dbReference type="PROSITE" id="PS50022">
    <property type="entry name" value="FA58C_3"/>
    <property type="match status" value="1"/>
</dbReference>
<dbReference type="Gene3D" id="2.60.120.200">
    <property type="match status" value="3"/>
</dbReference>
<dbReference type="CDD" id="cd00057">
    <property type="entry name" value="FA58C"/>
    <property type="match status" value="1"/>
</dbReference>
<evidence type="ECO:0000313" key="19">
    <source>
        <dbReference type="Proteomes" id="UP000472265"/>
    </source>
</evidence>
<accession>A0A671VYE5</accession>
<dbReference type="Proteomes" id="UP000472265">
    <property type="component" value="Chromosome 21"/>
</dbReference>
<dbReference type="FunFam" id="2.60.120.200:FF:000026">
    <property type="entry name" value="contactin-associated protein-like 4 isoform X1"/>
    <property type="match status" value="1"/>
</dbReference>
<dbReference type="Ensembl" id="ENSSAUT00010033629.1">
    <property type="protein sequence ID" value="ENSSAUP00010031923.1"/>
    <property type="gene ID" value="ENSSAUG00010013200.1"/>
</dbReference>
<feature type="transmembrane region" description="Helical" evidence="13">
    <location>
        <begin position="1095"/>
        <end position="1120"/>
    </location>
</feature>
<evidence type="ECO:0000256" key="5">
    <source>
        <dbReference type="ARBA" id="ARBA00022729"/>
    </source>
</evidence>
<evidence type="ECO:0000259" key="14">
    <source>
        <dbReference type="PROSITE" id="PS50022"/>
    </source>
</evidence>